<gene>
    <name evidence="1" type="ORF">Tco_0730273</name>
</gene>
<reference evidence="1" key="2">
    <citation type="submission" date="2022-01" db="EMBL/GenBank/DDBJ databases">
        <authorList>
            <person name="Yamashiro T."/>
            <person name="Shiraishi A."/>
            <person name="Satake H."/>
            <person name="Nakayama K."/>
        </authorList>
    </citation>
    <scope>NUCLEOTIDE SEQUENCE</scope>
</reference>
<protein>
    <submittedName>
        <fullName evidence="1">Uncharacterized protein</fullName>
    </submittedName>
</protein>
<dbReference type="EMBL" id="BQNB010010667">
    <property type="protein sequence ID" value="GJS80392.1"/>
    <property type="molecule type" value="Genomic_DNA"/>
</dbReference>
<accession>A0ABQ4YU14</accession>
<proteinExistence type="predicted"/>
<name>A0ABQ4YU14_9ASTR</name>
<evidence type="ECO:0000313" key="1">
    <source>
        <dbReference type="EMBL" id="GJS80392.1"/>
    </source>
</evidence>
<organism evidence="1 2">
    <name type="scientific">Tanacetum coccineum</name>
    <dbReference type="NCBI Taxonomy" id="301880"/>
    <lineage>
        <taxon>Eukaryota</taxon>
        <taxon>Viridiplantae</taxon>
        <taxon>Streptophyta</taxon>
        <taxon>Embryophyta</taxon>
        <taxon>Tracheophyta</taxon>
        <taxon>Spermatophyta</taxon>
        <taxon>Magnoliopsida</taxon>
        <taxon>eudicotyledons</taxon>
        <taxon>Gunneridae</taxon>
        <taxon>Pentapetalae</taxon>
        <taxon>asterids</taxon>
        <taxon>campanulids</taxon>
        <taxon>Asterales</taxon>
        <taxon>Asteraceae</taxon>
        <taxon>Asteroideae</taxon>
        <taxon>Anthemideae</taxon>
        <taxon>Anthemidinae</taxon>
        <taxon>Tanacetum</taxon>
    </lineage>
</organism>
<reference evidence="1" key="1">
    <citation type="journal article" date="2022" name="Int. J. Mol. Sci.">
        <title>Draft Genome of Tanacetum Coccineum: Genomic Comparison of Closely Related Tanacetum-Family Plants.</title>
        <authorList>
            <person name="Yamashiro T."/>
            <person name="Shiraishi A."/>
            <person name="Nakayama K."/>
            <person name="Satake H."/>
        </authorList>
    </citation>
    <scope>NUCLEOTIDE SEQUENCE</scope>
</reference>
<sequence length="192" mass="22826">MKELYDKVQESIKDSFKDFIPMDSEREKQMLKERDEKRLLRKRKATISEEQPSKKVKLRTETVDELKNYLRITGFVSSVWCSRLFGALPPYRFWFVLRGWRLNDISGVHTLELEDGTMIHMLAERRYRYKLIKTIYVAEKNNLFDAKTKRSVYVHNKGLQFKILKQIVYKILLKDEAKSLKVVSAINGTRTD</sequence>
<comment type="caution">
    <text evidence="1">The sequence shown here is derived from an EMBL/GenBank/DDBJ whole genome shotgun (WGS) entry which is preliminary data.</text>
</comment>
<dbReference type="Proteomes" id="UP001151760">
    <property type="component" value="Unassembled WGS sequence"/>
</dbReference>
<evidence type="ECO:0000313" key="2">
    <source>
        <dbReference type="Proteomes" id="UP001151760"/>
    </source>
</evidence>
<keyword evidence="2" id="KW-1185">Reference proteome</keyword>